<dbReference type="InterPro" id="IPR005471">
    <property type="entry name" value="Tscrpt_reg_IclR_N"/>
</dbReference>
<dbReference type="InterPro" id="IPR029016">
    <property type="entry name" value="GAF-like_dom_sf"/>
</dbReference>
<dbReference type="PROSITE" id="PS51078">
    <property type="entry name" value="ICLR_ED"/>
    <property type="match status" value="1"/>
</dbReference>
<dbReference type="GO" id="GO:0045892">
    <property type="term" value="P:negative regulation of DNA-templated transcription"/>
    <property type="evidence" value="ECO:0007669"/>
    <property type="project" value="TreeGrafter"/>
</dbReference>
<dbReference type="InterPro" id="IPR014757">
    <property type="entry name" value="Tscrpt_reg_IclR_C"/>
</dbReference>
<dbReference type="EMBL" id="FMJD01000008">
    <property type="protein sequence ID" value="SCM76401.1"/>
    <property type="molecule type" value="Genomic_DNA"/>
</dbReference>
<dbReference type="Gene3D" id="3.30.450.40">
    <property type="match status" value="1"/>
</dbReference>
<dbReference type="PROSITE" id="PS51077">
    <property type="entry name" value="HTH_ICLR"/>
    <property type="match status" value="1"/>
</dbReference>
<dbReference type="SMART" id="SM00346">
    <property type="entry name" value="HTH_ICLR"/>
    <property type="match status" value="1"/>
</dbReference>
<gene>
    <name evidence="6" type="ORF">KL86PLE_40206</name>
</gene>
<evidence type="ECO:0000256" key="2">
    <source>
        <dbReference type="ARBA" id="ARBA00023125"/>
    </source>
</evidence>
<dbReference type="Gene3D" id="1.10.10.10">
    <property type="entry name" value="Winged helix-like DNA-binding domain superfamily/Winged helix DNA-binding domain"/>
    <property type="match status" value="1"/>
</dbReference>
<dbReference type="Pfam" id="PF01614">
    <property type="entry name" value="IclR_C"/>
    <property type="match status" value="1"/>
</dbReference>
<dbReference type="GO" id="GO:0003677">
    <property type="term" value="F:DNA binding"/>
    <property type="evidence" value="ECO:0007669"/>
    <property type="project" value="UniProtKB-KW"/>
</dbReference>
<dbReference type="AlphaFoldDB" id="A0A212LFS2"/>
<protein>
    <submittedName>
        <fullName evidence="6">Transcriptional regulator, IclR family</fullName>
    </submittedName>
</protein>
<feature type="domain" description="IclR-ED" evidence="5">
    <location>
        <begin position="65"/>
        <end position="246"/>
    </location>
</feature>
<feature type="domain" description="HTH iclR-type" evidence="4">
    <location>
        <begin position="2"/>
        <end position="64"/>
    </location>
</feature>
<evidence type="ECO:0000259" key="5">
    <source>
        <dbReference type="PROSITE" id="PS51078"/>
    </source>
</evidence>
<dbReference type="RefSeq" id="WP_288196591.1">
    <property type="nucleotide sequence ID" value="NZ_LT608334.1"/>
</dbReference>
<dbReference type="GO" id="GO:0003700">
    <property type="term" value="F:DNA-binding transcription factor activity"/>
    <property type="evidence" value="ECO:0007669"/>
    <property type="project" value="TreeGrafter"/>
</dbReference>
<evidence type="ECO:0000256" key="1">
    <source>
        <dbReference type="ARBA" id="ARBA00023015"/>
    </source>
</evidence>
<dbReference type="Pfam" id="PF09339">
    <property type="entry name" value="HTH_IclR"/>
    <property type="match status" value="1"/>
</dbReference>
<keyword evidence="2" id="KW-0238">DNA-binding</keyword>
<keyword evidence="1" id="KW-0805">Transcription regulation</keyword>
<accession>A0A212LFS2</accession>
<name>A0A212LFS2_9HYPH</name>
<dbReference type="SUPFAM" id="SSF46785">
    <property type="entry name" value="Winged helix' DNA-binding domain"/>
    <property type="match status" value="1"/>
</dbReference>
<sequence length="257" mass="27630">METTVVKALTLLEALAFSDGPATLTSLAQTCGQTKSNTHRLLKTLEECRYVRQDAQARTYEPTLKLWELGTRFFGRSNLRAAAAPHLLALAKATGESIYLSTIVDDEVIYIDKVESRHAVRTHVEVGHRAPLYCTGTGKAQLAFSSEETIDRICANLVAYTDNTVTNPTVLRHQLAEIRARGYATTCGEWRPGVLAHAAPIRGLAGIAVAGISVVGPEERMRRADAEAQVDALLEAATNIAEALGLTAAEPVAPAPN</sequence>
<dbReference type="SUPFAM" id="SSF55781">
    <property type="entry name" value="GAF domain-like"/>
    <property type="match status" value="1"/>
</dbReference>
<evidence type="ECO:0000256" key="3">
    <source>
        <dbReference type="ARBA" id="ARBA00023163"/>
    </source>
</evidence>
<reference evidence="6" key="1">
    <citation type="submission" date="2016-08" db="EMBL/GenBank/DDBJ databases">
        <authorList>
            <person name="Seilhamer J.J."/>
        </authorList>
    </citation>
    <scope>NUCLEOTIDE SEQUENCE</scope>
    <source>
        <strain evidence="6">86</strain>
    </source>
</reference>
<evidence type="ECO:0000313" key="6">
    <source>
        <dbReference type="EMBL" id="SCM76401.1"/>
    </source>
</evidence>
<evidence type="ECO:0000259" key="4">
    <source>
        <dbReference type="PROSITE" id="PS51077"/>
    </source>
</evidence>
<dbReference type="InterPro" id="IPR036390">
    <property type="entry name" value="WH_DNA-bd_sf"/>
</dbReference>
<dbReference type="PANTHER" id="PTHR30136:SF35">
    <property type="entry name" value="HTH-TYPE TRANSCRIPTIONAL REGULATOR RV1719"/>
    <property type="match status" value="1"/>
</dbReference>
<organism evidence="6">
    <name type="scientific">uncultured Pleomorphomonas sp</name>
    <dbReference type="NCBI Taxonomy" id="442121"/>
    <lineage>
        <taxon>Bacteria</taxon>
        <taxon>Pseudomonadati</taxon>
        <taxon>Pseudomonadota</taxon>
        <taxon>Alphaproteobacteria</taxon>
        <taxon>Hyphomicrobiales</taxon>
        <taxon>Pleomorphomonadaceae</taxon>
        <taxon>Pleomorphomonas</taxon>
        <taxon>environmental samples</taxon>
    </lineage>
</organism>
<keyword evidence="3" id="KW-0804">Transcription</keyword>
<proteinExistence type="predicted"/>
<dbReference type="InterPro" id="IPR050707">
    <property type="entry name" value="HTH_MetabolicPath_Reg"/>
</dbReference>
<dbReference type="InterPro" id="IPR036388">
    <property type="entry name" value="WH-like_DNA-bd_sf"/>
</dbReference>
<dbReference type="PANTHER" id="PTHR30136">
    <property type="entry name" value="HELIX-TURN-HELIX TRANSCRIPTIONAL REGULATOR, ICLR FAMILY"/>
    <property type="match status" value="1"/>
</dbReference>